<dbReference type="Proteomes" id="UP000323506">
    <property type="component" value="Chromosome A02"/>
</dbReference>
<dbReference type="EMBL" id="CM017689">
    <property type="protein sequence ID" value="TYH27209.1"/>
    <property type="molecule type" value="Genomic_DNA"/>
</dbReference>
<evidence type="ECO:0000313" key="1">
    <source>
        <dbReference type="EMBL" id="TYH27209.1"/>
    </source>
</evidence>
<gene>
    <name evidence="1" type="ORF">ES288_A02G051200v1</name>
</gene>
<sequence>MREIIVLVMACFENHTQNIPRKSFKHPLPAHSKLGIPSNHDIPENPFFGIFRLSVEEEEERRIKYLKSFYLKKLKQKYHECQAKLWLSLL</sequence>
<accession>A0A5D2HCA8</accession>
<evidence type="ECO:0000313" key="2">
    <source>
        <dbReference type="Proteomes" id="UP000323506"/>
    </source>
</evidence>
<keyword evidence="2" id="KW-1185">Reference proteome</keyword>
<name>A0A5D2HCA8_GOSDA</name>
<protein>
    <submittedName>
        <fullName evidence="1">Uncharacterized protein</fullName>
    </submittedName>
</protein>
<reference evidence="1 2" key="1">
    <citation type="submission" date="2019-06" db="EMBL/GenBank/DDBJ databases">
        <title>WGS assembly of Gossypium darwinii.</title>
        <authorList>
            <person name="Chen Z.J."/>
            <person name="Sreedasyam A."/>
            <person name="Ando A."/>
            <person name="Song Q."/>
            <person name="De L."/>
            <person name="Hulse-Kemp A."/>
            <person name="Ding M."/>
            <person name="Ye W."/>
            <person name="Kirkbride R."/>
            <person name="Jenkins J."/>
            <person name="Plott C."/>
            <person name="Lovell J."/>
            <person name="Lin Y.-M."/>
            <person name="Vaughn R."/>
            <person name="Liu B."/>
            <person name="Li W."/>
            <person name="Simpson S."/>
            <person name="Scheffler B."/>
            <person name="Saski C."/>
            <person name="Grover C."/>
            <person name="Hu G."/>
            <person name="Conover J."/>
            <person name="Carlson J."/>
            <person name="Shu S."/>
            <person name="Boston L."/>
            <person name="Williams M."/>
            <person name="Peterson D."/>
            <person name="Mcgee K."/>
            <person name="Jones D."/>
            <person name="Wendel J."/>
            <person name="Stelly D."/>
            <person name="Grimwood J."/>
            <person name="Schmutz J."/>
        </authorList>
    </citation>
    <scope>NUCLEOTIDE SEQUENCE [LARGE SCALE GENOMIC DNA]</scope>
    <source>
        <strain evidence="1">1808015.09</strain>
    </source>
</reference>
<dbReference type="AlphaFoldDB" id="A0A5D2HCA8"/>
<proteinExistence type="predicted"/>
<organism evidence="1 2">
    <name type="scientific">Gossypium darwinii</name>
    <name type="common">Darwin's cotton</name>
    <name type="synonym">Gossypium barbadense var. darwinii</name>
    <dbReference type="NCBI Taxonomy" id="34276"/>
    <lineage>
        <taxon>Eukaryota</taxon>
        <taxon>Viridiplantae</taxon>
        <taxon>Streptophyta</taxon>
        <taxon>Embryophyta</taxon>
        <taxon>Tracheophyta</taxon>
        <taxon>Spermatophyta</taxon>
        <taxon>Magnoliopsida</taxon>
        <taxon>eudicotyledons</taxon>
        <taxon>Gunneridae</taxon>
        <taxon>Pentapetalae</taxon>
        <taxon>rosids</taxon>
        <taxon>malvids</taxon>
        <taxon>Malvales</taxon>
        <taxon>Malvaceae</taxon>
        <taxon>Malvoideae</taxon>
        <taxon>Gossypium</taxon>
    </lineage>
</organism>